<sequence>MGENPILEETSDSLSGHTEQAATSQSEAGTRAESEVKQISHTAANGEVTRVNKS</sequence>
<dbReference type="AlphaFoldDB" id="A0A9Q9SSM5"/>
<reference evidence="2" key="2">
    <citation type="submission" date="2022-10" db="EMBL/GenBank/DDBJ databases">
        <authorList>
            <person name="Ngo T.-E."/>
        </authorList>
    </citation>
    <scope>NUCLEOTIDE SEQUENCE</scope>
    <source>
        <strain evidence="2">JHB</strain>
    </source>
</reference>
<evidence type="ECO:0000313" key="3">
    <source>
        <dbReference type="EMBL" id="WAN69126.1"/>
    </source>
</evidence>
<feature type="compositionally biased region" description="Polar residues" evidence="1">
    <location>
        <begin position="12"/>
        <end position="28"/>
    </location>
</feature>
<dbReference type="EMBL" id="CP017708">
    <property type="protein sequence ID" value="WAN68920.1"/>
    <property type="molecule type" value="Genomic_DNA"/>
</dbReference>
<proteinExistence type="predicted"/>
<accession>A0A9Q9SSM5</accession>
<reference evidence="2" key="1">
    <citation type="journal article" date="2017" name="Proc. Natl. Acad. Sci. U.S.A.">
        <title>Comparative genomics uncovers the prolific and distinctive metabolic potential of the cyanobacterial genus Moorea.</title>
        <authorList>
            <person name="Leao T."/>
            <person name="Castelao G."/>
            <person name="Korobeynikov A."/>
            <person name="Monroe E.A."/>
            <person name="Podell S."/>
            <person name="Glukhov E."/>
            <person name="Allen E.E."/>
            <person name="Gerwick W.H."/>
            <person name="Gerwick L."/>
        </authorList>
    </citation>
    <scope>NUCLEOTIDE SEQUENCE</scope>
    <source>
        <strain evidence="2">JHB</strain>
    </source>
</reference>
<evidence type="ECO:0000313" key="2">
    <source>
        <dbReference type="EMBL" id="WAN68920.1"/>
    </source>
</evidence>
<organism evidence="2">
    <name type="scientific">Moorena producens (strain JHB)</name>
    <dbReference type="NCBI Taxonomy" id="1454205"/>
    <lineage>
        <taxon>Bacteria</taxon>
        <taxon>Bacillati</taxon>
        <taxon>Cyanobacteriota</taxon>
        <taxon>Cyanophyceae</taxon>
        <taxon>Coleofasciculales</taxon>
        <taxon>Coleofasciculaceae</taxon>
        <taxon>Moorena</taxon>
    </lineage>
</organism>
<dbReference type="EMBL" id="CP017708">
    <property type="protein sequence ID" value="WAN69126.1"/>
    <property type="molecule type" value="Genomic_DNA"/>
</dbReference>
<gene>
    <name evidence="2" type="ORF">BJP36_41900</name>
    <name evidence="3" type="ORF">BJP36_42965</name>
</gene>
<feature type="region of interest" description="Disordered" evidence="1">
    <location>
        <begin position="1"/>
        <end position="54"/>
    </location>
</feature>
<protein>
    <submittedName>
        <fullName evidence="2">Uncharacterized protein</fullName>
    </submittedName>
</protein>
<dbReference type="Proteomes" id="UP000176944">
    <property type="component" value="Chromosome"/>
</dbReference>
<name>A0A9Q9SSM5_MOOP1</name>
<evidence type="ECO:0000256" key="1">
    <source>
        <dbReference type="SAM" id="MobiDB-lite"/>
    </source>
</evidence>